<dbReference type="EMBL" id="BAABAT010000016">
    <property type="protein sequence ID" value="GAA4253568.1"/>
    <property type="molecule type" value="Genomic_DNA"/>
</dbReference>
<gene>
    <name evidence="3" type="ORF">GCM10022255_054890</name>
</gene>
<evidence type="ECO:0000313" key="3">
    <source>
        <dbReference type="EMBL" id="GAA4253568.1"/>
    </source>
</evidence>
<evidence type="ECO:0000313" key="4">
    <source>
        <dbReference type="Proteomes" id="UP001500620"/>
    </source>
</evidence>
<accession>A0ABP8DDT4</accession>
<feature type="compositionally biased region" description="Polar residues" evidence="1">
    <location>
        <begin position="143"/>
        <end position="160"/>
    </location>
</feature>
<name>A0ABP8DDT4_9ACTN</name>
<proteinExistence type="predicted"/>
<protein>
    <recommendedName>
        <fullName evidence="5">Secreted protein</fullName>
    </recommendedName>
</protein>
<keyword evidence="2" id="KW-0732">Signal</keyword>
<sequence length="160" mass="17466">MRRSLTTLCLLPLMLVLAAGCSKDHGTADAGSTLSAQDKALKYTQCMRDHGVQMDDPQFHGQEIDLGQIKETDQSKIQSAEQACAQYKPGRESNGNVPAEKLELLRQMSRCMREHGVENFPDPDSSGKLPVPDSLRSDPQFASAESTCLKQQNTPNATSS</sequence>
<dbReference type="Proteomes" id="UP001500620">
    <property type="component" value="Unassembled WGS sequence"/>
</dbReference>
<evidence type="ECO:0008006" key="5">
    <source>
        <dbReference type="Google" id="ProtNLM"/>
    </source>
</evidence>
<reference evidence="4" key="1">
    <citation type="journal article" date="2019" name="Int. J. Syst. Evol. Microbiol.">
        <title>The Global Catalogue of Microorganisms (GCM) 10K type strain sequencing project: providing services to taxonomists for standard genome sequencing and annotation.</title>
        <authorList>
            <consortium name="The Broad Institute Genomics Platform"/>
            <consortium name="The Broad Institute Genome Sequencing Center for Infectious Disease"/>
            <person name="Wu L."/>
            <person name="Ma J."/>
        </authorList>
    </citation>
    <scope>NUCLEOTIDE SEQUENCE [LARGE SCALE GENOMIC DNA]</scope>
    <source>
        <strain evidence="4">JCM 17441</strain>
    </source>
</reference>
<keyword evidence="4" id="KW-1185">Reference proteome</keyword>
<feature type="region of interest" description="Disordered" evidence="1">
    <location>
        <begin position="113"/>
        <end position="160"/>
    </location>
</feature>
<feature type="chain" id="PRO_5047522098" description="Secreted protein" evidence="2">
    <location>
        <begin position="19"/>
        <end position="160"/>
    </location>
</feature>
<feature type="signal peptide" evidence="2">
    <location>
        <begin position="1"/>
        <end position="18"/>
    </location>
</feature>
<evidence type="ECO:0000256" key="1">
    <source>
        <dbReference type="SAM" id="MobiDB-lite"/>
    </source>
</evidence>
<evidence type="ECO:0000256" key="2">
    <source>
        <dbReference type="SAM" id="SignalP"/>
    </source>
</evidence>
<dbReference type="PROSITE" id="PS51257">
    <property type="entry name" value="PROKAR_LIPOPROTEIN"/>
    <property type="match status" value="1"/>
</dbReference>
<comment type="caution">
    <text evidence="3">The sequence shown here is derived from an EMBL/GenBank/DDBJ whole genome shotgun (WGS) entry which is preliminary data.</text>
</comment>
<organism evidence="3 4">
    <name type="scientific">Dactylosporangium darangshiense</name>
    <dbReference type="NCBI Taxonomy" id="579108"/>
    <lineage>
        <taxon>Bacteria</taxon>
        <taxon>Bacillati</taxon>
        <taxon>Actinomycetota</taxon>
        <taxon>Actinomycetes</taxon>
        <taxon>Micromonosporales</taxon>
        <taxon>Micromonosporaceae</taxon>
        <taxon>Dactylosporangium</taxon>
    </lineage>
</organism>